<dbReference type="EMBL" id="JAUEPL010000023">
    <property type="protein sequence ID" value="MDN3295699.1"/>
    <property type="molecule type" value="Genomic_DNA"/>
</dbReference>
<evidence type="ECO:0000256" key="1">
    <source>
        <dbReference type="SAM" id="MobiDB-lite"/>
    </source>
</evidence>
<reference evidence="2" key="1">
    <citation type="submission" date="2023-06" db="EMBL/GenBank/DDBJ databases">
        <title>WGS-Sequencing of Streptomyces ficellus isolate 21 collected from sand in Gara Djebilet Iron Mine in Algeria.</title>
        <authorList>
            <person name="Zegers G.P."/>
            <person name="Gomez A."/>
            <person name="Gueddou A."/>
            <person name="Zahara A.F."/>
            <person name="Worth M."/>
            <person name="Sevigny J.L."/>
            <person name="Tisa L."/>
        </authorList>
    </citation>
    <scope>NUCLEOTIDE SEQUENCE</scope>
    <source>
        <strain evidence="2">AS11</strain>
    </source>
</reference>
<dbReference type="RefSeq" id="WP_290112840.1">
    <property type="nucleotide sequence ID" value="NZ_JAUEPL010000023.1"/>
</dbReference>
<name>A0ABT7Z869_9ACTN</name>
<dbReference type="Proteomes" id="UP001174050">
    <property type="component" value="Unassembled WGS sequence"/>
</dbReference>
<keyword evidence="3" id="KW-1185">Reference proteome</keyword>
<sequence length="98" mass="9964">MTAGGTFTGIAAGAVAAPVPAPGTDPLRGMPRALALSVPRGVNGDAPLPPLPDQTGGGRISRPSRRIPYAQGAPRRGRQGTTSPPRCRSRSTRPGTGW</sequence>
<evidence type="ECO:0000313" key="2">
    <source>
        <dbReference type="EMBL" id="MDN3295699.1"/>
    </source>
</evidence>
<organism evidence="2 3">
    <name type="scientific">Streptomyces ficellus</name>
    <dbReference type="NCBI Taxonomy" id="1977088"/>
    <lineage>
        <taxon>Bacteria</taxon>
        <taxon>Bacillati</taxon>
        <taxon>Actinomycetota</taxon>
        <taxon>Actinomycetes</taxon>
        <taxon>Kitasatosporales</taxon>
        <taxon>Streptomycetaceae</taxon>
        <taxon>Streptomyces</taxon>
    </lineage>
</organism>
<gene>
    <name evidence="2" type="ORF">QWM81_16905</name>
</gene>
<comment type="caution">
    <text evidence="2">The sequence shown here is derived from an EMBL/GenBank/DDBJ whole genome shotgun (WGS) entry which is preliminary data.</text>
</comment>
<proteinExistence type="predicted"/>
<accession>A0ABT7Z869</accession>
<feature type="region of interest" description="Disordered" evidence="1">
    <location>
        <begin position="1"/>
        <end position="98"/>
    </location>
</feature>
<feature type="compositionally biased region" description="Low complexity" evidence="1">
    <location>
        <begin position="80"/>
        <end position="98"/>
    </location>
</feature>
<protein>
    <submittedName>
        <fullName evidence="2">Uncharacterized protein</fullName>
    </submittedName>
</protein>
<evidence type="ECO:0000313" key="3">
    <source>
        <dbReference type="Proteomes" id="UP001174050"/>
    </source>
</evidence>
<feature type="compositionally biased region" description="Low complexity" evidence="1">
    <location>
        <begin position="1"/>
        <end position="26"/>
    </location>
</feature>